<accession>A0AA39Y4W0</accession>
<evidence type="ECO:0000313" key="3">
    <source>
        <dbReference type="Proteomes" id="UP001174936"/>
    </source>
</evidence>
<evidence type="ECO:0000256" key="1">
    <source>
        <dbReference type="SAM" id="MobiDB-lite"/>
    </source>
</evidence>
<name>A0AA39Y4W0_9PEZI</name>
<feature type="region of interest" description="Disordered" evidence="1">
    <location>
        <begin position="1"/>
        <end position="25"/>
    </location>
</feature>
<proteinExistence type="predicted"/>
<reference evidence="2" key="1">
    <citation type="submission" date="2023-06" db="EMBL/GenBank/DDBJ databases">
        <title>Genome-scale phylogeny and comparative genomics of the fungal order Sordariales.</title>
        <authorList>
            <consortium name="Lawrence Berkeley National Laboratory"/>
            <person name="Hensen N."/>
            <person name="Bonometti L."/>
            <person name="Westerberg I."/>
            <person name="Brannstrom I.O."/>
            <person name="Guillou S."/>
            <person name="Cros-Aarteil S."/>
            <person name="Calhoun S."/>
            <person name="Haridas S."/>
            <person name="Kuo A."/>
            <person name="Mondo S."/>
            <person name="Pangilinan J."/>
            <person name="Riley R."/>
            <person name="Labutti K."/>
            <person name="Andreopoulos B."/>
            <person name="Lipzen A."/>
            <person name="Chen C."/>
            <person name="Yanf M."/>
            <person name="Daum C."/>
            <person name="Ng V."/>
            <person name="Clum A."/>
            <person name="Steindorff A."/>
            <person name="Ohm R."/>
            <person name="Martin F."/>
            <person name="Silar P."/>
            <person name="Natvig D."/>
            <person name="Lalanne C."/>
            <person name="Gautier V."/>
            <person name="Ament-Velasquez S.L."/>
            <person name="Kruys A."/>
            <person name="Hutchinson M.I."/>
            <person name="Powell A.J."/>
            <person name="Barry K."/>
            <person name="Miller A.N."/>
            <person name="Grigoriev I.V."/>
            <person name="Debuchy R."/>
            <person name="Gladieux P."/>
            <person name="Thoren M.H."/>
            <person name="Johannesson H."/>
        </authorList>
    </citation>
    <scope>NUCLEOTIDE SEQUENCE</scope>
    <source>
        <strain evidence="2">SMH2532-1</strain>
    </source>
</reference>
<protein>
    <submittedName>
        <fullName evidence="2">Uncharacterized protein</fullName>
    </submittedName>
</protein>
<dbReference type="EMBL" id="JAULSV010000004">
    <property type="protein sequence ID" value="KAK0645460.1"/>
    <property type="molecule type" value="Genomic_DNA"/>
</dbReference>
<dbReference type="Proteomes" id="UP001174936">
    <property type="component" value="Unassembled WGS sequence"/>
</dbReference>
<sequence length="461" mass="51816">MRPYKRPAAAWAAGAEPSTKRHHSISDDTFDHFRSLVKAVLSLRSALRTVDGGVENTGETGIRDAYQTIAKSLKTIDEARQTIYNAVQPALQASETPSNAAENISVAIESRLQAVQPASEPSETPPNAVFGAMSDVPEPASETVEPAPDISWPLPKIFKAESGVQRPPSEDEFNQIFDVDPSWKLDGQPPNDDPTDEEAVNNIQSLKDKPWTNNKIRPHAICFKACIRNFGCLLTDIIGIEYFLFAPQPMVWSQPYYLALRPVLASDIWFGDRNDLAMTLQFSVITRTSDRRIWPLRNSTTDPFVKALVDEIRNDAKESRPMRDTNQLIDAASNTISPHARDKSAFRKLFLGIRKIHETEASIQPPDPMTDLRPLIERGYPCTQGDLETIHKALQAYSPEIHKTRANLPESYLPNGKPRDWMTKAFHREKAKRRWMETHFKSALKQPGPENSPAHEHQSGR</sequence>
<dbReference type="AlphaFoldDB" id="A0AA39Y4W0"/>
<organism evidence="2 3">
    <name type="scientific">Cercophora newfieldiana</name>
    <dbReference type="NCBI Taxonomy" id="92897"/>
    <lineage>
        <taxon>Eukaryota</taxon>
        <taxon>Fungi</taxon>
        <taxon>Dikarya</taxon>
        <taxon>Ascomycota</taxon>
        <taxon>Pezizomycotina</taxon>
        <taxon>Sordariomycetes</taxon>
        <taxon>Sordariomycetidae</taxon>
        <taxon>Sordariales</taxon>
        <taxon>Lasiosphaeriaceae</taxon>
        <taxon>Cercophora</taxon>
    </lineage>
</organism>
<comment type="caution">
    <text evidence="2">The sequence shown here is derived from an EMBL/GenBank/DDBJ whole genome shotgun (WGS) entry which is preliminary data.</text>
</comment>
<feature type="region of interest" description="Disordered" evidence="1">
    <location>
        <begin position="442"/>
        <end position="461"/>
    </location>
</feature>
<evidence type="ECO:0000313" key="2">
    <source>
        <dbReference type="EMBL" id="KAK0645460.1"/>
    </source>
</evidence>
<gene>
    <name evidence="2" type="ORF">B0T16DRAFT_509201</name>
</gene>
<keyword evidence="3" id="KW-1185">Reference proteome</keyword>